<evidence type="ECO:0000256" key="2">
    <source>
        <dbReference type="SAM" id="Phobius"/>
    </source>
</evidence>
<dbReference type="Proteomes" id="UP000036987">
    <property type="component" value="Unassembled WGS sequence"/>
</dbReference>
<keyword evidence="4" id="KW-1185">Reference proteome</keyword>
<feature type="region of interest" description="Disordered" evidence="1">
    <location>
        <begin position="86"/>
        <end position="105"/>
    </location>
</feature>
<keyword evidence="2" id="KW-0472">Membrane</keyword>
<dbReference type="OrthoDB" id="1928111at2759"/>
<evidence type="ECO:0000256" key="1">
    <source>
        <dbReference type="SAM" id="MobiDB-lite"/>
    </source>
</evidence>
<evidence type="ECO:0000313" key="4">
    <source>
        <dbReference type="Proteomes" id="UP000036987"/>
    </source>
</evidence>
<gene>
    <name evidence="3" type="ORF">ZOSMA_99G00610</name>
</gene>
<feature type="transmembrane region" description="Helical" evidence="2">
    <location>
        <begin position="30"/>
        <end position="52"/>
    </location>
</feature>
<accession>A0A0K9NJK1</accession>
<dbReference type="AlphaFoldDB" id="A0A0K9NJK1"/>
<dbReference type="PANTHER" id="PTHR33429">
    <property type="entry name" value="OS02G0708000 PROTEIN-RELATED"/>
    <property type="match status" value="1"/>
</dbReference>
<reference evidence="4" key="1">
    <citation type="journal article" date="2016" name="Nature">
        <title>The genome of the seagrass Zostera marina reveals angiosperm adaptation to the sea.</title>
        <authorList>
            <person name="Olsen J.L."/>
            <person name="Rouze P."/>
            <person name="Verhelst B."/>
            <person name="Lin Y.-C."/>
            <person name="Bayer T."/>
            <person name="Collen J."/>
            <person name="Dattolo E."/>
            <person name="De Paoli E."/>
            <person name="Dittami S."/>
            <person name="Maumus F."/>
            <person name="Michel G."/>
            <person name="Kersting A."/>
            <person name="Lauritano C."/>
            <person name="Lohaus R."/>
            <person name="Toepel M."/>
            <person name="Tonon T."/>
            <person name="Vanneste K."/>
            <person name="Amirebrahimi M."/>
            <person name="Brakel J."/>
            <person name="Bostroem C."/>
            <person name="Chovatia M."/>
            <person name="Grimwood J."/>
            <person name="Jenkins J.W."/>
            <person name="Jueterbock A."/>
            <person name="Mraz A."/>
            <person name="Stam W.T."/>
            <person name="Tice H."/>
            <person name="Bornberg-Bauer E."/>
            <person name="Green P.J."/>
            <person name="Pearson G.A."/>
            <person name="Procaccini G."/>
            <person name="Duarte C.M."/>
            <person name="Schmutz J."/>
            <person name="Reusch T.B.H."/>
            <person name="Van de Peer Y."/>
        </authorList>
    </citation>
    <scope>NUCLEOTIDE SEQUENCE [LARGE SCALE GENOMIC DNA]</scope>
    <source>
        <strain evidence="4">cv. Finnish</strain>
    </source>
</reference>
<evidence type="ECO:0000313" key="3">
    <source>
        <dbReference type="EMBL" id="KMZ56130.1"/>
    </source>
</evidence>
<dbReference type="EMBL" id="LFYR01002227">
    <property type="protein sequence ID" value="KMZ56130.1"/>
    <property type="molecule type" value="Genomic_DNA"/>
</dbReference>
<dbReference type="OMA" id="YDIESWA"/>
<sequence length="105" mass="10841">MSLPYVQQPSLIPAMDVSKQHGRTSSVGPLIAVLAVVMVLGLISVVIGRLCAGRRIPGIGQYDLEGWFGTKFGPCVDGQMGTHVEGGGGGGAPIVIPVEKAQDTK</sequence>
<name>A0A0K9NJK1_ZOSMR</name>
<comment type="caution">
    <text evidence="3">The sequence shown here is derived from an EMBL/GenBank/DDBJ whole genome shotgun (WGS) entry which is preliminary data.</text>
</comment>
<protein>
    <submittedName>
        <fullName evidence="3">Uncharacterized protein</fullName>
    </submittedName>
</protein>
<keyword evidence="2" id="KW-0812">Transmembrane</keyword>
<organism evidence="3 4">
    <name type="scientific">Zostera marina</name>
    <name type="common">Eelgrass</name>
    <dbReference type="NCBI Taxonomy" id="29655"/>
    <lineage>
        <taxon>Eukaryota</taxon>
        <taxon>Viridiplantae</taxon>
        <taxon>Streptophyta</taxon>
        <taxon>Embryophyta</taxon>
        <taxon>Tracheophyta</taxon>
        <taxon>Spermatophyta</taxon>
        <taxon>Magnoliopsida</taxon>
        <taxon>Liliopsida</taxon>
        <taxon>Zosteraceae</taxon>
        <taxon>Zostera</taxon>
    </lineage>
</organism>
<dbReference type="PANTHER" id="PTHR33429:SF2">
    <property type="entry name" value="OS01G0888850 PROTEIN"/>
    <property type="match status" value="1"/>
</dbReference>
<proteinExistence type="predicted"/>
<keyword evidence="2" id="KW-1133">Transmembrane helix</keyword>